<keyword evidence="4" id="KW-0411">Iron-sulfur</keyword>
<dbReference type="SFLD" id="SFLDS00029">
    <property type="entry name" value="Radical_SAM"/>
    <property type="match status" value="1"/>
</dbReference>
<keyword evidence="1" id="KW-0949">S-adenosyl-L-methionine</keyword>
<feature type="domain" description="Radical SAM core" evidence="5">
    <location>
        <begin position="37"/>
        <end position="168"/>
    </location>
</feature>
<dbReference type="Proteomes" id="UP000177053">
    <property type="component" value="Unassembled WGS sequence"/>
</dbReference>
<evidence type="ECO:0000259" key="5">
    <source>
        <dbReference type="Pfam" id="PF04055"/>
    </source>
</evidence>
<dbReference type="CDD" id="cd01335">
    <property type="entry name" value="Radical_SAM"/>
    <property type="match status" value="1"/>
</dbReference>
<proteinExistence type="predicted"/>
<dbReference type="PANTHER" id="PTHR11228:SF7">
    <property type="entry name" value="PQQA PEPTIDE CYCLASE"/>
    <property type="match status" value="1"/>
</dbReference>
<dbReference type="SFLD" id="SFLDG01067">
    <property type="entry name" value="SPASM/twitch_domain_containing"/>
    <property type="match status" value="1"/>
</dbReference>
<sequence>MIDKIISYIYTKKMIKHRIKEIKSLPLEISFIMNFECNYNCVYCCAYKPKDKSEFRKYNGDEWTNVFVDYYKKYGKCDVVLSGGEPLLYNDSIDFLINISKFHYIHLSTNLFIKKEIVERIIKESNIKNIYVSASYHPTQADLEEFIEKMKLLKNHGADTHAVFVLYPKTLNNIDYYDTKFKSASIPISYFPFMGQFEGRNFPTEYSEDDLEVVRKYTKGYSRGNKVDKVTQLDTKGMLCFAGSKSISINPFGDVRRCISYNKIMGSIFDKNFRLFDKPMPCEENVCGCVSYWKYHLRVGIIESVRNNVIQLKNDPFERRDLVAEQFKTLNGVKTLAPPKIITPLENEVTDYENLAFSWEINNPLNFIEDIELRIIEIVPDQESQPYIFRISKHSTKLKIPKKIISHPKLGINKEIKYNCILKVISSNPSKYLDSEFSMPRNFLFKS</sequence>
<dbReference type="GO" id="GO:0003824">
    <property type="term" value="F:catalytic activity"/>
    <property type="evidence" value="ECO:0007669"/>
    <property type="project" value="InterPro"/>
</dbReference>
<gene>
    <name evidence="6" type="ORF">A2Z22_03635</name>
</gene>
<dbReference type="AlphaFoldDB" id="A0A1F7X7M1"/>
<dbReference type="InterPro" id="IPR050377">
    <property type="entry name" value="Radical_SAM_PqqE_MftC-like"/>
</dbReference>
<evidence type="ECO:0000256" key="1">
    <source>
        <dbReference type="ARBA" id="ARBA00022691"/>
    </source>
</evidence>
<accession>A0A1F7X7M1</accession>
<dbReference type="PANTHER" id="PTHR11228">
    <property type="entry name" value="RADICAL SAM DOMAIN PROTEIN"/>
    <property type="match status" value="1"/>
</dbReference>
<evidence type="ECO:0000313" key="7">
    <source>
        <dbReference type="Proteomes" id="UP000177053"/>
    </source>
</evidence>
<protein>
    <recommendedName>
        <fullName evidence="5">Radical SAM core domain-containing protein</fullName>
    </recommendedName>
</protein>
<dbReference type="InterPro" id="IPR007197">
    <property type="entry name" value="rSAM"/>
</dbReference>
<organism evidence="6 7">
    <name type="scientific">Candidatus Woesebacteria bacterium RBG_16_34_12</name>
    <dbReference type="NCBI Taxonomy" id="1802480"/>
    <lineage>
        <taxon>Bacteria</taxon>
        <taxon>Candidatus Woeseibacteriota</taxon>
    </lineage>
</organism>
<dbReference type="GO" id="GO:0046872">
    <property type="term" value="F:metal ion binding"/>
    <property type="evidence" value="ECO:0007669"/>
    <property type="project" value="UniProtKB-KW"/>
</dbReference>
<dbReference type="EMBL" id="MGFS01000026">
    <property type="protein sequence ID" value="OGM11056.1"/>
    <property type="molecule type" value="Genomic_DNA"/>
</dbReference>
<keyword evidence="3" id="KW-0408">Iron</keyword>
<evidence type="ECO:0000256" key="2">
    <source>
        <dbReference type="ARBA" id="ARBA00022723"/>
    </source>
</evidence>
<comment type="caution">
    <text evidence="6">The sequence shown here is derived from an EMBL/GenBank/DDBJ whole genome shotgun (WGS) entry which is preliminary data.</text>
</comment>
<keyword evidence="2" id="KW-0479">Metal-binding</keyword>
<dbReference type="Pfam" id="PF04055">
    <property type="entry name" value="Radical_SAM"/>
    <property type="match status" value="1"/>
</dbReference>
<dbReference type="GO" id="GO:0051536">
    <property type="term" value="F:iron-sulfur cluster binding"/>
    <property type="evidence" value="ECO:0007669"/>
    <property type="project" value="UniProtKB-KW"/>
</dbReference>
<dbReference type="InterPro" id="IPR013785">
    <property type="entry name" value="Aldolase_TIM"/>
</dbReference>
<evidence type="ECO:0000313" key="6">
    <source>
        <dbReference type="EMBL" id="OGM11056.1"/>
    </source>
</evidence>
<evidence type="ECO:0000256" key="3">
    <source>
        <dbReference type="ARBA" id="ARBA00023004"/>
    </source>
</evidence>
<dbReference type="InterPro" id="IPR058240">
    <property type="entry name" value="rSAM_sf"/>
</dbReference>
<evidence type="ECO:0000256" key="4">
    <source>
        <dbReference type="ARBA" id="ARBA00023014"/>
    </source>
</evidence>
<dbReference type="SUPFAM" id="SSF102114">
    <property type="entry name" value="Radical SAM enzymes"/>
    <property type="match status" value="1"/>
</dbReference>
<name>A0A1F7X7M1_9BACT</name>
<dbReference type="Gene3D" id="3.20.20.70">
    <property type="entry name" value="Aldolase class I"/>
    <property type="match status" value="1"/>
</dbReference>
<reference evidence="6 7" key="1">
    <citation type="journal article" date="2016" name="Nat. Commun.">
        <title>Thousands of microbial genomes shed light on interconnected biogeochemical processes in an aquifer system.</title>
        <authorList>
            <person name="Anantharaman K."/>
            <person name="Brown C.T."/>
            <person name="Hug L.A."/>
            <person name="Sharon I."/>
            <person name="Castelle C.J."/>
            <person name="Probst A.J."/>
            <person name="Thomas B.C."/>
            <person name="Singh A."/>
            <person name="Wilkins M.J."/>
            <person name="Karaoz U."/>
            <person name="Brodie E.L."/>
            <person name="Williams K.H."/>
            <person name="Hubbard S.S."/>
            <person name="Banfield J.F."/>
        </authorList>
    </citation>
    <scope>NUCLEOTIDE SEQUENCE [LARGE SCALE GENOMIC DNA]</scope>
</reference>